<feature type="compositionally biased region" description="Low complexity" evidence="1">
    <location>
        <begin position="388"/>
        <end position="402"/>
    </location>
</feature>
<keyword evidence="2" id="KW-0732">Signal</keyword>
<dbReference type="PANTHER" id="PTHR30032">
    <property type="entry name" value="N-ACETYLMURAMOYL-L-ALANINE AMIDASE-RELATED"/>
    <property type="match status" value="1"/>
</dbReference>
<dbReference type="NCBIfam" id="TIGR02669">
    <property type="entry name" value="SpoIID_LytB"/>
    <property type="match status" value="1"/>
</dbReference>
<accession>A0ABZ2FC97</accession>
<proteinExistence type="predicted"/>
<feature type="signal peptide" evidence="2">
    <location>
        <begin position="1"/>
        <end position="30"/>
    </location>
</feature>
<dbReference type="Proteomes" id="UP001381003">
    <property type="component" value="Chromosome"/>
</dbReference>
<feature type="region of interest" description="Disordered" evidence="1">
    <location>
        <begin position="382"/>
        <end position="402"/>
    </location>
</feature>
<dbReference type="InterPro" id="IPR013693">
    <property type="entry name" value="SpoIID/LytB_N"/>
</dbReference>
<feature type="chain" id="PRO_5045270209" evidence="2">
    <location>
        <begin position="31"/>
        <end position="720"/>
    </location>
</feature>
<protein>
    <submittedName>
        <fullName evidence="4">SpoIID/LytB domain-containing protein</fullName>
    </submittedName>
</protein>
<evidence type="ECO:0000256" key="2">
    <source>
        <dbReference type="SAM" id="SignalP"/>
    </source>
</evidence>
<feature type="domain" description="Sporulation stage II protein D amidase enhancer LytB N-terminal" evidence="3">
    <location>
        <begin position="222"/>
        <end position="289"/>
    </location>
</feature>
<organism evidence="4 5">
    <name type="scientific">Janibacter terrae</name>
    <dbReference type="NCBI Taxonomy" id="103817"/>
    <lineage>
        <taxon>Bacteria</taxon>
        <taxon>Bacillati</taxon>
        <taxon>Actinomycetota</taxon>
        <taxon>Actinomycetes</taxon>
        <taxon>Micrococcales</taxon>
        <taxon>Intrasporangiaceae</taxon>
        <taxon>Janibacter</taxon>
    </lineage>
</organism>
<gene>
    <name evidence="4" type="ORF">N5P18_11690</name>
</gene>
<dbReference type="EMBL" id="CP104874">
    <property type="protein sequence ID" value="WWF04350.1"/>
    <property type="molecule type" value="Genomic_DNA"/>
</dbReference>
<dbReference type="Pfam" id="PF08486">
    <property type="entry name" value="SpoIID"/>
    <property type="match status" value="1"/>
</dbReference>
<evidence type="ECO:0000313" key="4">
    <source>
        <dbReference type="EMBL" id="WWF04350.1"/>
    </source>
</evidence>
<dbReference type="PANTHER" id="PTHR30032:SF1">
    <property type="entry name" value="N-ACETYLMURAMOYL-L-ALANINE AMIDASE LYTC"/>
    <property type="match status" value="1"/>
</dbReference>
<sequence length="720" mass="73756">MPPLSSVRFRRALVAALGSLALLLTAAPSAAPAVTGTTGTTASSGAAAVPSSWTFSGRGFGHGVGMSQYGAYAQAKAGWTAREILAFYYQGTTYDAVVDTQTIRVNVVRGASTASIAGLATGTSGGRLTITAGGRTMTPAAGQTVSLRRSSGSVVATCSACSPTSVTGTSVSVTWDESRTDLSVGGRRYRHAPFVVTPTPGAATLEGVLHLQLSSEYLDQIREVPWSWPDAVLQAQAAAARSYALRKVAAGVRSSCACHVTDGQGDQVYGSVPTGAEAAAWPRWRAAVAVGGDPSTGFVPRYGGQVIEALYSSSSGGRTVANEDVWLGGAPVPYLRSVADPWSLTADNPRRSWTTTVTGSRVAAAFGLPDVVSLRLSDRSSAETVRQATATSSSGATSTRSGNAMRSALGLSSASIHRPISRVAGSAPADLVAASAQSAPSTAGTVVIASSYEADVPHLLMARPLAGSLRAPLLLSGRSSLTSSAVRELDRRGGTITRAYLVAGSPMVGSSVVSQLERRGITVTRVGLSDRDATAAAVVDLMEATVGVSTAAASTRDTAPEAGAFSAVAGVRREPIVWAGATKVGWRARAALQRAGVRTVRLLGPTSRISADVATDLTGRGFRVTRFSGSSASLVSAQIAEYFRNSYRGDTVVLARSTSTRTSDPVAAAGYGLPVLVLTGTSAPGSVTSLVQRSPQWPQVRAMGSTSRVTSAALVKVRDA</sequence>
<dbReference type="InterPro" id="IPR051922">
    <property type="entry name" value="Bact_Sporulation_Assoc"/>
</dbReference>
<name>A0ABZ2FC97_9MICO</name>
<keyword evidence="5" id="KW-1185">Reference proteome</keyword>
<evidence type="ECO:0000256" key="1">
    <source>
        <dbReference type="SAM" id="MobiDB-lite"/>
    </source>
</evidence>
<evidence type="ECO:0000259" key="3">
    <source>
        <dbReference type="Pfam" id="PF08486"/>
    </source>
</evidence>
<dbReference type="InterPro" id="IPR013486">
    <property type="entry name" value="SpoIID/LytB"/>
</dbReference>
<dbReference type="RefSeq" id="WP_338537765.1">
    <property type="nucleotide sequence ID" value="NZ_CP104874.1"/>
</dbReference>
<evidence type="ECO:0000313" key="5">
    <source>
        <dbReference type="Proteomes" id="UP001381003"/>
    </source>
</evidence>
<reference evidence="4 5" key="1">
    <citation type="submission" date="2022-09" db="EMBL/GenBank/DDBJ databases">
        <title>Complete genome sequence of Janibacter terrae strain COS04-44, PCL-degrading bacteria isolated from oil spilled coast.</title>
        <authorList>
            <person name="Park H."/>
            <person name="Kim J.Y."/>
            <person name="An S.H."/>
            <person name="Lee C.M."/>
            <person name="Weon H.-Y."/>
        </authorList>
    </citation>
    <scope>NUCLEOTIDE SEQUENCE [LARGE SCALE GENOMIC DNA]</scope>
    <source>
        <strain evidence="4 5">COS04-44</strain>
    </source>
</reference>